<name>A0A146LPC7_LYGHE</name>
<reference evidence="2" key="1">
    <citation type="journal article" date="2016" name="Gigascience">
        <title>De novo construction of an expanded transcriptome assembly for the western tarnished plant bug, Lygus hesperus.</title>
        <authorList>
            <person name="Tassone E.E."/>
            <person name="Geib S.M."/>
            <person name="Hall B."/>
            <person name="Fabrick J.A."/>
            <person name="Brent C.S."/>
            <person name="Hull J.J."/>
        </authorList>
    </citation>
    <scope>NUCLEOTIDE SEQUENCE</scope>
</reference>
<accession>A0A146LPC7</accession>
<dbReference type="PANTHER" id="PTHR34180">
    <property type="entry name" value="PEPTIDASE C45"/>
    <property type="match status" value="1"/>
</dbReference>
<dbReference type="InterPro" id="IPR005079">
    <property type="entry name" value="Peptidase_C45_hydrolase"/>
</dbReference>
<proteinExistence type="predicted"/>
<protein>
    <recommendedName>
        <fullName evidence="1">Peptidase C45 hydrolase domain-containing protein</fullName>
    </recommendedName>
</protein>
<dbReference type="Pfam" id="PF03417">
    <property type="entry name" value="AAT"/>
    <property type="match status" value="1"/>
</dbReference>
<sequence>FVLAIQLQIVTCSEQSDKAVPGIERRSTMSVQLSRRNCLPIIYVRGTHYDVGYDIGRTFASLIQDYVRTYKCLNEIYIPLYLTDKGREVYDAGLEACQKMYPQYVRELQGTADGADVPFYKLFLMHLDEVLPVAVGEENPNQGQGCSTMTVNQKTEKLIGHTEDGFKEALNHVYIVKATITDSSPPEEFTAFCYPGLLPGYSMGFNKSFAFSVNILGSKYLAKGCPPRTFVSRALFAADSLDSVTTVLRCPGGGGIADAMSLNLIFFGSNQDDSKFYNVEVGPSYPSTGESAVSTVELNQGENLFHCNRFLHLKTFELDPSHPLVESSENRHCRKNQVPDPRTEMELLNLMGDTANDTVNIFRDRQTEAVWTIAVGVFNISAKTWSVYTGNPKNTEPLIELPLK</sequence>
<organism evidence="2">
    <name type="scientific">Lygus hesperus</name>
    <name type="common">Western plant bug</name>
    <dbReference type="NCBI Taxonomy" id="30085"/>
    <lineage>
        <taxon>Eukaryota</taxon>
        <taxon>Metazoa</taxon>
        <taxon>Ecdysozoa</taxon>
        <taxon>Arthropoda</taxon>
        <taxon>Hexapoda</taxon>
        <taxon>Insecta</taxon>
        <taxon>Pterygota</taxon>
        <taxon>Neoptera</taxon>
        <taxon>Paraneoptera</taxon>
        <taxon>Hemiptera</taxon>
        <taxon>Heteroptera</taxon>
        <taxon>Panheteroptera</taxon>
        <taxon>Cimicomorpha</taxon>
        <taxon>Miridae</taxon>
        <taxon>Mirini</taxon>
        <taxon>Lygus</taxon>
    </lineage>
</organism>
<feature type="non-terminal residue" evidence="2">
    <location>
        <position position="1"/>
    </location>
</feature>
<dbReference type="Gene3D" id="1.10.10.2120">
    <property type="match status" value="1"/>
</dbReference>
<dbReference type="AlphaFoldDB" id="A0A146LPC7"/>
<dbReference type="InterPro" id="IPR047801">
    <property type="entry name" value="Peptidase_C45"/>
</dbReference>
<dbReference type="EMBL" id="GDHC01008855">
    <property type="protein sequence ID" value="JAQ09774.1"/>
    <property type="molecule type" value="Transcribed_RNA"/>
</dbReference>
<feature type="domain" description="Peptidase C45 hydrolase" evidence="1">
    <location>
        <begin position="151"/>
        <end position="394"/>
    </location>
</feature>
<dbReference type="InterPro" id="IPR047794">
    <property type="entry name" value="C45_proenzyme-like"/>
</dbReference>
<evidence type="ECO:0000313" key="2">
    <source>
        <dbReference type="EMBL" id="JAQ09774.1"/>
    </source>
</evidence>
<gene>
    <name evidence="2" type="ORF">g.52007</name>
</gene>
<dbReference type="NCBIfam" id="NF040521">
    <property type="entry name" value="C45_proenzyme"/>
    <property type="match status" value="1"/>
</dbReference>
<evidence type="ECO:0000259" key="1">
    <source>
        <dbReference type="Pfam" id="PF03417"/>
    </source>
</evidence>
<dbReference type="Gene3D" id="3.60.60.10">
    <property type="entry name" value="Penicillin V Acylase, Chain A"/>
    <property type="match status" value="1"/>
</dbReference>
<dbReference type="PANTHER" id="PTHR34180:SF1">
    <property type="entry name" value="BETA-ALANYL-DOPAMINE_CARCININE HYDROLASE"/>
    <property type="match status" value="1"/>
</dbReference>